<sequence>MQRSPVAGLVAASVRRPWLTIVGAVILAALALVVVADRFAMTTDTAALISPDVDWRRQERAMEAAFPQLTDAMLIMVDGATPELAEDGAARLEARLAEDKAHFRRVTRPDGGDYFARQGLLFGSEKEVRDATAALVEAQPMLGPLAADPSLRGVAGALSTMADGVAAGQVSLDRIDKPIRALADATDGALRGHPAPFSWQRLFASSGGALAPPTRRLLLVQPVLDHSALMPGEAATDAVHAAAGALGLDAAHGVRVQLTGEVPLADQEFASLQENIGLVGAVMLAAMLITLWFATRSVRLVAAILITIVLGLILTMAAGLLAVGRFNVISVAFIPLFVGLGVDFGIQLCVRYNAERVEGAAPDAAMQQAAVALGAPLTLAAGAIFLGFGAFLPTDYIGIAELGLIAGIGMVIALALSATLLPALVIVFRPDRPRGEVGIAALAPVDRLLERRRGAVLWAFVAALIVSIALLPWASFDFNPLHLRDPKAPSMRALADLTRDPDRTPNTIDVLARSTDEAQVLTRKLAALPEVAHVVALDSFVPDDQPAKLALIQDAALLLDVTINPLDIAAPPSDAEMVAALTQSAARLREISAGNQTQGARDAQRLASLFDQLAQAAPAKRAALNAALAKPLGVMLDQVRTALQAAPVTRADLPADLVRSWVAPDGRVRLQVFPKGDSNDNRVITRFRDAVAGVTPAISGLPVGTQAAAGTIAGAFVRAGILAFLLVSVLLFAVLRDVREVAFTLAPVVLSIFLTLGSCVLIGQPINFANIIAFPLLFGVGVAFHIYFVMAWRAGATGLLQSSLARAVLFSAFATGTAFGSLWLSHHPGTASMGEILMISLIWTLICALIFEPALLGPPKGSSGMRSNRQSSQSSHE</sequence>
<dbReference type="SUPFAM" id="SSF82866">
    <property type="entry name" value="Multidrug efflux transporter AcrB transmembrane domain"/>
    <property type="match status" value="2"/>
</dbReference>
<feature type="transmembrane region" description="Helical" evidence="6">
    <location>
        <begin position="370"/>
        <end position="392"/>
    </location>
</feature>
<protein>
    <submittedName>
        <fullName evidence="8">MMPL family transporter</fullName>
    </submittedName>
</protein>
<comment type="subcellular location">
    <subcellularLocation>
        <location evidence="1">Cell membrane</location>
        <topology evidence="1">Multi-pass membrane protein</topology>
    </subcellularLocation>
</comment>
<evidence type="ECO:0000313" key="9">
    <source>
        <dbReference type="Proteomes" id="UP001165565"/>
    </source>
</evidence>
<reference evidence="8" key="1">
    <citation type="submission" date="2022-06" db="EMBL/GenBank/DDBJ databases">
        <title>Sphingomonas sp. nov. isolated from rhizosphere soil of tomato.</title>
        <authorList>
            <person name="Dong H."/>
            <person name="Gao R."/>
        </authorList>
    </citation>
    <scope>NUCLEOTIDE SEQUENCE</scope>
    <source>
        <strain evidence="8">MMSM24</strain>
    </source>
</reference>
<keyword evidence="3 6" id="KW-0812">Transmembrane</keyword>
<feature type="transmembrane region" description="Helical" evidence="6">
    <location>
        <begin position="836"/>
        <end position="856"/>
    </location>
</feature>
<dbReference type="RefSeq" id="WP_265271882.1">
    <property type="nucleotide sequence ID" value="NZ_JANFAV010000029.1"/>
</dbReference>
<dbReference type="Proteomes" id="UP001165565">
    <property type="component" value="Unassembled WGS sequence"/>
</dbReference>
<feature type="transmembrane region" description="Helical" evidence="6">
    <location>
        <begin position="715"/>
        <end position="735"/>
    </location>
</feature>
<feature type="domain" description="Membrane transport protein MMPL" evidence="7">
    <location>
        <begin position="594"/>
        <end position="856"/>
    </location>
</feature>
<evidence type="ECO:0000256" key="4">
    <source>
        <dbReference type="ARBA" id="ARBA00022989"/>
    </source>
</evidence>
<feature type="transmembrane region" description="Helical" evidence="6">
    <location>
        <begin position="404"/>
        <end position="428"/>
    </location>
</feature>
<evidence type="ECO:0000256" key="6">
    <source>
        <dbReference type="SAM" id="Phobius"/>
    </source>
</evidence>
<dbReference type="NCBIfam" id="TIGR03480">
    <property type="entry name" value="HpnN"/>
    <property type="match status" value="1"/>
</dbReference>
<dbReference type="PANTHER" id="PTHR33406:SF13">
    <property type="entry name" value="MEMBRANE PROTEIN YDFJ"/>
    <property type="match status" value="1"/>
</dbReference>
<feature type="domain" description="Membrane transport protein MMPL" evidence="7">
    <location>
        <begin position="234"/>
        <end position="466"/>
    </location>
</feature>
<evidence type="ECO:0000256" key="1">
    <source>
        <dbReference type="ARBA" id="ARBA00004651"/>
    </source>
</evidence>
<dbReference type="InterPro" id="IPR050545">
    <property type="entry name" value="Mycobact_MmpL"/>
</dbReference>
<evidence type="ECO:0000256" key="2">
    <source>
        <dbReference type="ARBA" id="ARBA00022475"/>
    </source>
</evidence>
<keyword evidence="2" id="KW-1003">Cell membrane</keyword>
<evidence type="ECO:0000256" key="3">
    <source>
        <dbReference type="ARBA" id="ARBA00022692"/>
    </source>
</evidence>
<dbReference type="Pfam" id="PF03176">
    <property type="entry name" value="MMPL"/>
    <property type="match status" value="2"/>
</dbReference>
<dbReference type="InterPro" id="IPR017841">
    <property type="entry name" value="Hopanoid_biosynth_HpnN"/>
</dbReference>
<keyword evidence="5 6" id="KW-0472">Membrane</keyword>
<feature type="transmembrane region" description="Helical" evidence="6">
    <location>
        <begin position="804"/>
        <end position="824"/>
    </location>
</feature>
<evidence type="ECO:0000256" key="5">
    <source>
        <dbReference type="ARBA" id="ARBA00023136"/>
    </source>
</evidence>
<feature type="transmembrane region" description="Helical" evidence="6">
    <location>
        <begin position="328"/>
        <end position="350"/>
    </location>
</feature>
<name>A0AA41ZE68_9SPHN</name>
<keyword evidence="9" id="KW-1185">Reference proteome</keyword>
<feature type="transmembrane region" description="Helical" evidence="6">
    <location>
        <begin position="769"/>
        <end position="792"/>
    </location>
</feature>
<keyword evidence="4 6" id="KW-1133">Transmembrane helix</keyword>
<feature type="transmembrane region" description="Helical" evidence="6">
    <location>
        <begin position="455"/>
        <end position="474"/>
    </location>
</feature>
<dbReference type="Gene3D" id="1.20.1640.10">
    <property type="entry name" value="Multidrug efflux transporter AcrB transmembrane domain"/>
    <property type="match status" value="2"/>
</dbReference>
<dbReference type="AlphaFoldDB" id="A0AA41ZE68"/>
<evidence type="ECO:0000313" key="8">
    <source>
        <dbReference type="EMBL" id="MCW6537687.1"/>
    </source>
</evidence>
<organism evidence="8 9">
    <name type="scientific">Sphingomonas lycopersici</name>
    <dbReference type="NCBI Taxonomy" id="2951807"/>
    <lineage>
        <taxon>Bacteria</taxon>
        <taxon>Pseudomonadati</taxon>
        <taxon>Pseudomonadota</taxon>
        <taxon>Alphaproteobacteria</taxon>
        <taxon>Sphingomonadales</taxon>
        <taxon>Sphingomonadaceae</taxon>
        <taxon>Sphingomonas</taxon>
    </lineage>
</organism>
<dbReference type="InterPro" id="IPR004869">
    <property type="entry name" value="MMPL_dom"/>
</dbReference>
<evidence type="ECO:0000259" key="7">
    <source>
        <dbReference type="Pfam" id="PF03176"/>
    </source>
</evidence>
<dbReference type="GO" id="GO:0005886">
    <property type="term" value="C:plasma membrane"/>
    <property type="evidence" value="ECO:0007669"/>
    <property type="project" value="UniProtKB-SubCell"/>
</dbReference>
<dbReference type="PANTHER" id="PTHR33406">
    <property type="entry name" value="MEMBRANE PROTEIN MJ1562-RELATED"/>
    <property type="match status" value="1"/>
</dbReference>
<feature type="transmembrane region" description="Helical" evidence="6">
    <location>
        <begin position="301"/>
        <end position="322"/>
    </location>
</feature>
<feature type="transmembrane region" description="Helical" evidence="6">
    <location>
        <begin position="742"/>
        <end position="763"/>
    </location>
</feature>
<feature type="transmembrane region" description="Helical" evidence="6">
    <location>
        <begin position="276"/>
        <end position="294"/>
    </location>
</feature>
<accession>A0AA41ZE68</accession>
<gene>
    <name evidence="8" type="ORF">NEE01_23175</name>
</gene>
<comment type="caution">
    <text evidence="8">The sequence shown here is derived from an EMBL/GenBank/DDBJ whole genome shotgun (WGS) entry which is preliminary data.</text>
</comment>
<dbReference type="EMBL" id="JANFAV010000029">
    <property type="protein sequence ID" value="MCW6537687.1"/>
    <property type="molecule type" value="Genomic_DNA"/>
</dbReference>
<proteinExistence type="predicted"/>